<feature type="compositionally biased region" description="Low complexity" evidence="1">
    <location>
        <begin position="367"/>
        <end position="378"/>
    </location>
</feature>
<dbReference type="OrthoDB" id="9816455at2"/>
<dbReference type="AlphaFoldDB" id="A0A4Q1RJZ6"/>
<keyword evidence="2" id="KW-0732">Signal</keyword>
<proteinExistence type="predicted"/>
<accession>A0A4Q1RJZ6</accession>
<keyword evidence="4" id="KW-1185">Reference proteome</keyword>
<feature type="compositionally biased region" description="Low complexity" evidence="1">
    <location>
        <begin position="77"/>
        <end position="139"/>
    </location>
</feature>
<feature type="signal peptide" evidence="2">
    <location>
        <begin position="1"/>
        <end position="28"/>
    </location>
</feature>
<feature type="region of interest" description="Disordered" evidence="1">
    <location>
        <begin position="341"/>
        <end position="384"/>
    </location>
</feature>
<reference evidence="3 4" key="1">
    <citation type="submission" date="2019-01" db="EMBL/GenBank/DDBJ databases">
        <title>Blautia sp. nov. KGMB01111 isolated human feces.</title>
        <authorList>
            <person name="Park J.-E."/>
            <person name="Kim J.-S."/>
            <person name="Park S.-H."/>
        </authorList>
    </citation>
    <scope>NUCLEOTIDE SEQUENCE [LARGE SCALE GENOMIC DNA]</scope>
    <source>
        <strain evidence="3 4">KGMB01111</strain>
    </source>
</reference>
<comment type="caution">
    <text evidence="3">The sequence shown here is derived from an EMBL/GenBank/DDBJ whole genome shotgun (WGS) entry which is preliminary data.</text>
</comment>
<feature type="region of interest" description="Disordered" evidence="1">
    <location>
        <begin position="60"/>
        <end position="153"/>
    </location>
</feature>
<feature type="compositionally biased region" description="Acidic residues" evidence="1">
    <location>
        <begin position="343"/>
        <end position="366"/>
    </location>
</feature>
<evidence type="ECO:0000313" key="4">
    <source>
        <dbReference type="Proteomes" id="UP000290106"/>
    </source>
</evidence>
<dbReference type="RefSeq" id="WP_129258574.1">
    <property type="nucleotide sequence ID" value="NZ_SDKC01000001.1"/>
</dbReference>
<gene>
    <name evidence="3" type="ORF">ETP43_13210</name>
</gene>
<dbReference type="Proteomes" id="UP000290106">
    <property type="component" value="Unassembled WGS sequence"/>
</dbReference>
<evidence type="ECO:0000256" key="2">
    <source>
        <dbReference type="SAM" id="SignalP"/>
    </source>
</evidence>
<name>A0A4Q1RJZ6_9FIRM</name>
<evidence type="ECO:0000313" key="3">
    <source>
        <dbReference type="EMBL" id="RXS76063.1"/>
    </source>
</evidence>
<sequence>MKSKGKKRLLALVLCMVVALSNSSFIFASETGQTEYPQEAEVQTQDEAVANDMDVAAYAADEGQAVAEEQTAPVEQVTAEPVAEPETTVAAPAEQPTAETPAAEQPTTEAPAAETPAAQEPATVSEGTTTTSENTNAAVGEAQTPQEEENGETVTYNQKMDLKQDFTDELGNVIATVSAEIPEGAFQVGESSQITMEVNTLTDAEKAQLENLMKEKIPAEKELGQYVAYNIRFKVDGTETDSLQPIKITMAGDKTQIDDVENATVFYQDPADPTVTGDKEELEEIVQRAALVKQLQEAGQSIENIDEDYDLSDIELNEDGTASKIQMEGRQSTIYGCYVENTPEQEDPGEDREDDSTVQDPSEETPDPTTYAADTTNNSVTLTDDNGKLTASYTADNTEEYGYVWYRSINGGAFEAQEPTTYTSSAGKRLGSDIKADGTELYIALNGGALERV</sequence>
<evidence type="ECO:0000256" key="1">
    <source>
        <dbReference type="SAM" id="MobiDB-lite"/>
    </source>
</evidence>
<feature type="chain" id="PRO_5020495662" evidence="2">
    <location>
        <begin position="29"/>
        <end position="453"/>
    </location>
</feature>
<dbReference type="EMBL" id="SDKC01000001">
    <property type="protein sequence ID" value="RXS76063.1"/>
    <property type="molecule type" value="Genomic_DNA"/>
</dbReference>
<organism evidence="3 4">
    <name type="scientific">Blautia faecicola</name>
    <dbReference type="NCBI Taxonomy" id="2509240"/>
    <lineage>
        <taxon>Bacteria</taxon>
        <taxon>Bacillati</taxon>
        <taxon>Bacillota</taxon>
        <taxon>Clostridia</taxon>
        <taxon>Lachnospirales</taxon>
        <taxon>Lachnospiraceae</taxon>
        <taxon>Blautia</taxon>
    </lineage>
</organism>
<protein>
    <submittedName>
        <fullName evidence="3">Uncharacterized protein</fullName>
    </submittedName>
</protein>